<evidence type="ECO:0000256" key="3">
    <source>
        <dbReference type="ARBA" id="ARBA00022692"/>
    </source>
</evidence>
<reference evidence="7" key="1">
    <citation type="journal article" date="2023" name="Mol. Phylogenet. Evol.">
        <title>Genome-scale phylogeny and comparative genomics of the fungal order Sordariales.</title>
        <authorList>
            <person name="Hensen N."/>
            <person name="Bonometti L."/>
            <person name="Westerberg I."/>
            <person name="Brannstrom I.O."/>
            <person name="Guillou S."/>
            <person name="Cros-Aarteil S."/>
            <person name="Calhoun S."/>
            <person name="Haridas S."/>
            <person name="Kuo A."/>
            <person name="Mondo S."/>
            <person name="Pangilinan J."/>
            <person name="Riley R."/>
            <person name="LaButti K."/>
            <person name="Andreopoulos B."/>
            <person name="Lipzen A."/>
            <person name="Chen C."/>
            <person name="Yan M."/>
            <person name="Daum C."/>
            <person name="Ng V."/>
            <person name="Clum A."/>
            <person name="Steindorff A."/>
            <person name="Ohm R.A."/>
            <person name="Martin F."/>
            <person name="Silar P."/>
            <person name="Natvig D.O."/>
            <person name="Lalanne C."/>
            <person name="Gautier V."/>
            <person name="Ament-Velasquez S.L."/>
            <person name="Kruys A."/>
            <person name="Hutchinson M.I."/>
            <person name="Powell A.J."/>
            <person name="Barry K."/>
            <person name="Miller A.N."/>
            <person name="Grigoriev I.V."/>
            <person name="Debuchy R."/>
            <person name="Gladieux P."/>
            <person name="Hiltunen Thoren M."/>
            <person name="Johannesson H."/>
        </authorList>
    </citation>
    <scope>NUCLEOTIDE SEQUENCE</scope>
    <source>
        <strain evidence="7">CBS 123565</strain>
    </source>
</reference>
<name>A0AAN6UJG5_9PEZI</name>
<evidence type="ECO:0000256" key="2">
    <source>
        <dbReference type="ARBA" id="ARBA00022448"/>
    </source>
</evidence>
<feature type="transmembrane region" description="Helical" evidence="6">
    <location>
        <begin position="292"/>
        <end position="313"/>
    </location>
</feature>
<organism evidence="7 8">
    <name type="scientific">Trichocladium antarcticum</name>
    <dbReference type="NCBI Taxonomy" id="1450529"/>
    <lineage>
        <taxon>Eukaryota</taxon>
        <taxon>Fungi</taxon>
        <taxon>Dikarya</taxon>
        <taxon>Ascomycota</taxon>
        <taxon>Pezizomycotina</taxon>
        <taxon>Sordariomycetes</taxon>
        <taxon>Sordariomycetidae</taxon>
        <taxon>Sordariales</taxon>
        <taxon>Chaetomiaceae</taxon>
        <taxon>Trichocladium</taxon>
    </lineage>
</organism>
<dbReference type="InterPro" id="IPR036259">
    <property type="entry name" value="MFS_trans_sf"/>
</dbReference>
<reference evidence="7" key="2">
    <citation type="submission" date="2023-05" db="EMBL/GenBank/DDBJ databases">
        <authorList>
            <consortium name="Lawrence Berkeley National Laboratory"/>
            <person name="Steindorff A."/>
            <person name="Hensen N."/>
            <person name="Bonometti L."/>
            <person name="Westerberg I."/>
            <person name="Brannstrom I.O."/>
            <person name="Guillou S."/>
            <person name="Cros-Aarteil S."/>
            <person name="Calhoun S."/>
            <person name="Haridas S."/>
            <person name="Kuo A."/>
            <person name="Mondo S."/>
            <person name="Pangilinan J."/>
            <person name="Riley R."/>
            <person name="Labutti K."/>
            <person name="Andreopoulos B."/>
            <person name="Lipzen A."/>
            <person name="Chen C."/>
            <person name="Yanf M."/>
            <person name="Daum C."/>
            <person name="Ng V."/>
            <person name="Clum A."/>
            <person name="Ohm R."/>
            <person name="Martin F."/>
            <person name="Silar P."/>
            <person name="Natvig D."/>
            <person name="Lalanne C."/>
            <person name="Gautier V."/>
            <person name="Ament-Velasquez S.L."/>
            <person name="Kruys A."/>
            <person name="Hutchinson M.I."/>
            <person name="Powell A.J."/>
            <person name="Barry K."/>
            <person name="Miller A.N."/>
            <person name="Grigoriev I.V."/>
            <person name="Debuchy R."/>
            <person name="Gladieux P."/>
            <person name="Thoren M.H."/>
            <person name="Johannesson H."/>
        </authorList>
    </citation>
    <scope>NUCLEOTIDE SEQUENCE</scope>
    <source>
        <strain evidence="7">CBS 123565</strain>
    </source>
</reference>
<accession>A0AAN6UJG5</accession>
<evidence type="ECO:0000256" key="1">
    <source>
        <dbReference type="ARBA" id="ARBA00004141"/>
    </source>
</evidence>
<dbReference type="AlphaFoldDB" id="A0AAN6UJG5"/>
<dbReference type="Proteomes" id="UP001304895">
    <property type="component" value="Unassembled WGS sequence"/>
</dbReference>
<keyword evidence="2" id="KW-0813">Transport</keyword>
<dbReference type="SUPFAM" id="SSF103473">
    <property type="entry name" value="MFS general substrate transporter"/>
    <property type="match status" value="1"/>
</dbReference>
<dbReference type="PANTHER" id="PTHR43791">
    <property type="entry name" value="PERMEASE-RELATED"/>
    <property type="match status" value="1"/>
</dbReference>
<evidence type="ECO:0000256" key="4">
    <source>
        <dbReference type="ARBA" id="ARBA00022989"/>
    </source>
</evidence>
<feature type="transmembrane region" description="Helical" evidence="6">
    <location>
        <begin position="266"/>
        <end position="286"/>
    </location>
</feature>
<protein>
    <submittedName>
        <fullName evidence="7">MFS general substrate transporter</fullName>
    </submittedName>
</protein>
<dbReference type="InterPro" id="IPR011701">
    <property type="entry name" value="MFS"/>
</dbReference>
<keyword evidence="4 6" id="KW-1133">Transmembrane helix</keyword>
<dbReference type="GO" id="GO:0016020">
    <property type="term" value="C:membrane"/>
    <property type="evidence" value="ECO:0007669"/>
    <property type="project" value="UniProtKB-SubCell"/>
</dbReference>
<evidence type="ECO:0000313" key="8">
    <source>
        <dbReference type="Proteomes" id="UP001304895"/>
    </source>
</evidence>
<feature type="non-terminal residue" evidence="7">
    <location>
        <position position="1"/>
    </location>
</feature>
<feature type="transmembrane region" description="Helical" evidence="6">
    <location>
        <begin position="110"/>
        <end position="134"/>
    </location>
</feature>
<feature type="transmembrane region" description="Helical" evidence="6">
    <location>
        <begin position="388"/>
        <end position="412"/>
    </location>
</feature>
<comment type="subcellular location">
    <subcellularLocation>
        <location evidence="1">Membrane</location>
        <topology evidence="1">Multi-pass membrane protein</topology>
    </subcellularLocation>
</comment>
<evidence type="ECO:0000313" key="7">
    <source>
        <dbReference type="EMBL" id="KAK4132811.1"/>
    </source>
</evidence>
<evidence type="ECO:0000256" key="5">
    <source>
        <dbReference type="ARBA" id="ARBA00023136"/>
    </source>
</evidence>
<feature type="transmembrane region" description="Helical" evidence="6">
    <location>
        <begin position="154"/>
        <end position="173"/>
    </location>
</feature>
<dbReference type="EMBL" id="MU853415">
    <property type="protein sequence ID" value="KAK4132811.1"/>
    <property type="molecule type" value="Genomic_DNA"/>
</dbReference>
<feature type="transmembrane region" description="Helical" evidence="6">
    <location>
        <begin position="356"/>
        <end position="376"/>
    </location>
</feature>
<dbReference type="Pfam" id="PF07690">
    <property type="entry name" value="MFS_1"/>
    <property type="match status" value="1"/>
</dbReference>
<dbReference type="GO" id="GO:0022857">
    <property type="term" value="F:transmembrane transporter activity"/>
    <property type="evidence" value="ECO:0007669"/>
    <property type="project" value="InterPro"/>
</dbReference>
<keyword evidence="5 6" id="KW-0472">Membrane</keyword>
<evidence type="ECO:0000256" key="6">
    <source>
        <dbReference type="SAM" id="Phobius"/>
    </source>
</evidence>
<dbReference type="PANTHER" id="PTHR43791:SF32">
    <property type="entry name" value="MAJOR FACILITATOR SUPERFAMILY (MFS) PROFILE DOMAIN-CONTAINING PROTEIN"/>
    <property type="match status" value="1"/>
</dbReference>
<keyword evidence="3 6" id="KW-0812">Transmembrane</keyword>
<proteinExistence type="predicted"/>
<keyword evidence="8" id="KW-1185">Reference proteome</keyword>
<sequence length="426" mass="47453">NLPPALRQAFCQCDRITQFQFNIGQQLLSAGIVILEIPSNLVLYKLGPALWIGPQIIAWGLVATFQAFQKGLGPYLATRLLLGLCEAGFIPAGLYTITRWYKREETTKRFSYYFLGMMVSAASSGLIAFGILHMRGVCGLAGWQWLNVHPNLRYVQIEGVFTIIVGILFFSLLPQSPLNPVSLFGIRYFSEREAQILQQRVLRDDPSKVQTRETVSAAEVKATFTNWRLLPHFFMTLSGMAPGQAMATYAPSLVVSFGFDRLKANAMMSIGAWFMVLTTVIWGIIADKTRRRGLMVFLGVLGFWGLTLGNRLLITSKNGNLRFGFLAATTAFQANWHPVNGAWLALNAKTSGERSLTMAIFIIGANISGIIGGQIFQAEDAPMYRTAWTVIMSLASLALAMSVFANAQYWLLNRLQKRKGEDRYLY</sequence>
<comment type="caution">
    <text evidence="7">The sequence shown here is derived from an EMBL/GenBank/DDBJ whole genome shotgun (WGS) entry which is preliminary data.</text>
</comment>
<dbReference type="Gene3D" id="1.20.1250.20">
    <property type="entry name" value="MFS general substrate transporter like domains"/>
    <property type="match status" value="2"/>
</dbReference>
<feature type="transmembrane region" description="Helical" evidence="6">
    <location>
        <begin position="80"/>
        <end position="98"/>
    </location>
</feature>
<gene>
    <name evidence="7" type="ORF">BT67DRAFT_480333</name>
</gene>